<accession>A0A3M7RYD8</accession>
<evidence type="ECO:0000313" key="2">
    <source>
        <dbReference type="Proteomes" id="UP000276133"/>
    </source>
</evidence>
<protein>
    <submittedName>
        <fullName evidence="1">Uncharacterized protein</fullName>
    </submittedName>
</protein>
<sequence>MMHCRSHIDRERNELMNPVDLPRLLFTTNSLVVSTSTRFFNYYSSCRFFNNFLIQIKSHNLDTLMYSNLTKPRDGAPKICFAHFTNYHKKHNAFPSITEEASWVNN</sequence>
<gene>
    <name evidence="1" type="ORF">BpHYR1_017099</name>
</gene>
<dbReference type="EMBL" id="REGN01002385">
    <property type="protein sequence ID" value="RNA28492.1"/>
    <property type="molecule type" value="Genomic_DNA"/>
</dbReference>
<comment type="caution">
    <text evidence="1">The sequence shown here is derived from an EMBL/GenBank/DDBJ whole genome shotgun (WGS) entry which is preliminary data.</text>
</comment>
<reference evidence="1 2" key="1">
    <citation type="journal article" date="2018" name="Sci. Rep.">
        <title>Genomic signatures of local adaptation to the degree of environmental predictability in rotifers.</title>
        <authorList>
            <person name="Franch-Gras L."/>
            <person name="Hahn C."/>
            <person name="Garcia-Roger E.M."/>
            <person name="Carmona M.J."/>
            <person name="Serra M."/>
            <person name="Gomez A."/>
        </authorList>
    </citation>
    <scope>NUCLEOTIDE SEQUENCE [LARGE SCALE GENOMIC DNA]</scope>
    <source>
        <strain evidence="1">HYR1</strain>
    </source>
</reference>
<evidence type="ECO:0000313" key="1">
    <source>
        <dbReference type="EMBL" id="RNA28492.1"/>
    </source>
</evidence>
<dbReference type="Proteomes" id="UP000276133">
    <property type="component" value="Unassembled WGS sequence"/>
</dbReference>
<organism evidence="1 2">
    <name type="scientific">Brachionus plicatilis</name>
    <name type="common">Marine rotifer</name>
    <name type="synonym">Brachionus muelleri</name>
    <dbReference type="NCBI Taxonomy" id="10195"/>
    <lineage>
        <taxon>Eukaryota</taxon>
        <taxon>Metazoa</taxon>
        <taxon>Spiralia</taxon>
        <taxon>Gnathifera</taxon>
        <taxon>Rotifera</taxon>
        <taxon>Eurotatoria</taxon>
        <taxon>Monogononta</taxon>
        <taxon>Pseudotrocha</taxon>
        <taxon>Ploima</taxon>
        <taxon>Brachionidae</taxon>
        <taxon>Brachionus</taxon>
    </lineage>
</organism>
<proteinExistence type="predicted"/>
<keyword evidence="2" id="KW-1185">Reference proteome</keyword>
<dbReference type="AlphaFoldDB" id="A0A3M7RYD8"/>
<name>A0A3M7RYD8_BRAPC</name>